<keyword evidence="3" id="KW-1185">Reference proteome</keyword>
<feature type="transmembrane region" description="Helical" evidence="1">
    <location>
        <begin position="55"/>
        <end position="73"/>
    </location>
</feature>
<feature type="transmembrane region" description="Helical" evidence="1">
    <location>
        <begin position="94"/>
        <end position="114"/>
    </location>
</feature>
<dbReference type="RefSeq" id="WP_131852213.1">
    <property type="nucleotide sequence ID" value="NZ_SKFH01000016.1"/>
</dbReference>
<dbReference type="EMBL" id="SKFH01000016">
    <property type="protein sequence ID" value="TCZ70459.1"/>
    <property type="molecule type" value="Genomic_DNA"/>
</dbReference>
<protein>
    <submittedName>
        <fullName evidence="2">Uncharacterized protein</fullName>
    </submittedName>
</protein>
<proteinExistence type="predicted"/>
<comment type="caution">
    <text evidence="2">The sequence shown here is derived from an EMBL/GenBank/DDBJ whole genome shotgun (WGS) entry which is preliminary data.</text>
</comment>
<keyword evidence="1" id="KW-0472">Membrane</keyword>
<sequence>MASFLLSLAYRVFRNPFGAWALLALTLALGITALLKALCWLLAPVLLRPDTLRSFFQLAPFGFIPLALYLGLAEYRWKTMQQGRHPVARWSTRNALLAVTLWLLALLGLLLFNVKAFPAAPVS</sequence>
<evidence type="ECO:0000313" key="3">
    <source>
        <dbReference type="Proteomes" id="UP000295164"/>
    </source>
</evidence>
<name>A0A4R4DZS7_9BACT</name>
<keyword evidence="1" id="KW-0812">Transmembrane</keyword>
<organism evidence="2 3">
    <name type="scientific">Flaviaesturariibacter aridisoli</name>
    <dbReference type="NCBI Taxonomy" id="2545761"/>
    <lineage>
        <taxon>Bacteria</taxon>
        <taxon>Pseudomonadati</taxon>
        <taxon>Bacteroidota</taxon>
        <taxon>Chitinophagia</taxon>
        <taxon>Chitinophagales</taxon>
        <taxon>Chitinophagaceae</taxon>
        <taxon>Flaviaestuariibacter</taxon>
    </lineage>
</organism>
<reference evidence="2 3" key="1">
    <citation type="submission" date="2019-03" db="EMBL/GenBank/DDBJ databases">
        <authorList>
            <person name="Kim M.K.M."/>
        </authorList>
    </citation>
    <scope>NUCLEOTIDE SEQUENCE [LARGE SCALE GENOMIC DNA]</scope>
    <source>
        <strain evidence="2 3">17J68-15</strain>
    </source>
</reference>
<keyword evidence="1" id="KW-1133">Transmembrane helix</keyword>
<dbReference type="AlphaFoldDB" id="A0A4R4DZS7"/>
<feature type="transmembrane region" description="Helical" evidence="1">
    <location>
        <begin position="20"/>
        <end position="43"/>
    </location>
</feature>
<gene>
    <name evidence="2" type="ORF">E0486_10915</name>
</gene>
<accession>A0A4R4DZS7</accession>
<evidence type="ECO:0000256" key="1">
    <source>
        <dbReference type="SAM" id="Phobius"/>
    </source>
</evidence>
<evidence type="ECO:0000313" key="2">
    <source>
        <dbReference type="EMBL" id="TCZ70459.1"/>
    </source>
</evidence>
<dbReference type="Proteomes" id="UP000295164">
    <property type="component" value="Unassembled WGS sequence"/>
</dbReference>